<proteinExistence type="predicted"/>
<gene>
    <name evidence="1" type="ORF">AAE039_06865</name>
</gene>
<evidence type="ECO:0000313" key="2">
    <source>
        <dbReference type="Proteomes" id="UP001455088"/>
    </source>
</evidence>
<dbReference type="Proteomes" id="UP001455088">
    <property type="component" value="Unassembled WGS sequence"/>
</dbReference>
<dbReference type="PROSITE" id="PS51257">
    <property type="entry name" value="PROKAR_LIPOPROTEIN"/>
    <property type="match status" value="1"/>
</dbReference>
<dbReference type="EMBL" id="JBBYHY010000003">
    <property type="protein sequence ID" value="MEL3953280.1"/>
    <property type="molecule type" value="Genomic_DNA"/>
</dbReference>
<protein>
    <recommendedName>
        <fullName evidence="3">Lipoprotein</fullName>
    </recommendedName>
</protein>
<dbReference type="RefSeq" id="WP_341986725.1">
    <property type="nucleotide sequence ID" value="NZ_JBBYHY010000003.1"/>
</dbReference>
<sequence length="97" mass="10593">MRRLGAAATLLLLLTACRTDPALHGQRIGPGQYRLTVDRCHVIDREQLQRDLRGLAGKKCPDGAGELETIHSIPSRQGSLFGECLRSGALRAEVTCR</sequence>
<accession>A0ABU9JN43</accession>
<evidence type="ECO:0000313" key="1">
    <source>
        <dbReference type="EMBL" id="MEL3953280.1"/>
    </source>
</evidence>
<organism evidence="1 2">
    <name type="scientific">Stenotrophomonas bentonitica</name>
    <dbReference type="NCBI Taxonomy" id="1450134"/>
    <lineage>
        <taxon>Bacteria</taxon>
        <taxon>Pseudomonadati</taxon>
        <taxon>Pseudomonadota</taxon>
        <taxon>Gammaproteobacteria</taxon>
        <taxon>Lysobacterales</taxon>
        <taxon>Lysobacteraceae</taxon>
        <taxon>Stenotrophomonas</taxon>
    </lineage>
</organism>
<evidence type="ECO:0008006" key="3">
    <source>
        <dbReference type="Google" id="ProtNLM"/>
    </source>
</evidence>
<name>A0ABU9JN43_9GAMM</name>
<reference evidence="1 2" key="1">
    <citation type="submission" date="2024-04" db="EMBL/GenBank/DDBJ databases">
        <title>Bacterial endophytes with biocontrol capabilities against important plant pathogens.</title>
        <authorList>
            <person name="Alayande K.A."/>
        </authorList>
    </citation>
    <scope>NUCLEOTIDE SEQUENCE [LARGE SCALE GENOMIC DNA]</scope>
    <source>
        <strain evidence="1 2">KV22</strain>
    </source>
</reference>
<comment type="caution">
    <text evidence="1">The sequence shown here is derived from an EMBL/GenBank/DDBJ whole genome shotgun (WGS) entry which is preliminary data.</text>
</comment>
<keyword evidence="2" id="KW-1185">Reference proteome</keyword>